<evidence type="ECO:0000313" key="1">
    <source>
        <dbReference type="EMBL" id="KAF9676781.1"/>
    </source>
</evidence>
<keyword evidence="2" id="KW-1185">Reference proteome</keyword>
<sequence length="76" mass="8658">MKKVSHRCFQGNCKRRLLLLGVGALTTSLLPANFLLAEGDMILLLKDRARQLQNVRGRFIPTEQKEIHELWSNGRG</sequence>
<organism evidence="1 2">
    <name type="scientific">Salix dunnii</name>
    <dbReference type="NCBI Taxonomy" id="1413687"/>
    <lineage>
        <taxon>Eukaryota</taxon>
        <taxon>Viridiplantae</taxon>
        <taxon>Streptophyta</taxon>
        <taxon>Embryophyta</taxon>
        <taxon>Tracheophyta</taxon>
        <taxon>Spermatophyta</taxon>
        <taxon>Magnoliopsida</taxon>
        <taxon>eudicotyledons</taxon>
        <taxon>Gunneridae</taxon>
        <taxon>Pentapetalae</taxon>
        <taxon>rosids</taxon>
        <taxon>fabids</taxon>
        <taxon>Malpighiales</taxon>
        <taxon>Salicaceae</taxon>
        <taxon>Saliceae</taxon>
        <taxon>Salix</taxon>
    </lineage>
</organism>
<dbReference type="Proteomes" id="UP000657918">
    <property type="component" value="Chromosome 8"/>
</dbReference>
<reference evidence="1 2" key="1">
    <citation type="submission" date="2020-10" db="EMBL/GenBank/DDBJ databases">
        <title>Plant Genome Project.</title>
        <authorList>
            <person name="Zhang R.-G."/>
        </authorList>
    </citation>
    <scope>NUCLEOTIDE SEQUENCE [LARGE SCALE GENOMIC DNA]</scope>
    <source>
        <strain evidence="1">FAFU-HL-1</strain>
        <tissue evidence="1">Leaf</tissue>
    </source>
</reference>
<gene>
    <name evidence="1" type="ORF">SADUNF_Sadunf08G0038700</name>
</gene>
<dbReference type="AlphaFoldDB" id="A0A835JXK2"/>
<evidence type="ECO:0000313" key="2">
    <source>
        <dbReference type="Proteomes" id="UP000657918"/>
    </source>
</evidence>
<comment type="caution">
    <text evidence="1">The sequence shown here is derived from an EMBL/GenBank/DDBJ whole genome shotgun (WGS) entry which is preliminary data.</text>
</comment>
<dbReference type="EMBL" id="JADGMS010000008">
    <property type="protein sequence ID" value="KAF9676781.1"/>
    <property type="molecule type" value="Genomic_DNA"/>
</dbReference>
<accession>A0A835JXK2</accession>
<proteinExistence type="predicted"/>
<name>A0A835JXK2_9ROSI</name>
<protein>
    <submittedName>
        <fullName evidence="1">Uncharacterized protein</fullName>
    </submittedName>
</protein>